<name>A0A429YZ12_9HYPH</name>
<dbReference type="CDD" id="cd02042">
    <property type="entry name" value="ParAB_family"/>
    <property type="match status" value="1"/>
</dbReference>
<evidence type="ECO:0000313" key="1">
    <source>
        <dbReference type="EMBL" id="RST86654.1"/>
    </source>
</evidence>
<dbReference type="SUPFAM" id="SSF52540">
    <property type="entry name" value="P-loop containing nucleoside triphosphate hydrolases"/>
    <property type="match status" value="1"/>
</dbReference>
<dbReference type="Pfam" id="PF09140">
    <property type="entry name" value="MipZ"/>
    <property type="match status" value="1"/>
</dbReference>
<dbReference type="EMBL" id="RWKW01000033">
    <property type="protein sequence ID" value="RST86654.1"/>
    <property type="molecule type" value="Genomic_DNA"/>
</dbReference>
<reference evidence="1 2" key="1">
    <citation type="submission" date="2018-12" db="EMBL/GenBank/DDBJ databases">
        <title>Mesorhizobium carbonis sp. nov., isolated from coal mine water.</title>
        <authorList>
            <person name="Xin W."/>
            <person name="Xu Z."/>
            <person name="Xiang F."/>
            <person name="Zhang J."/>
            <person name="Xi L."/>
            <person name="Liu J."/>
        </authorList>
    </citation>
    <scope>NUCLEOTIDE SEQUENCE [LARGE SCALE GENOMIC DNA]</scope>
    <source>
        <strain evidence="1 2">B2.3</strain>
    </source>
</reference>
<protein>
    <submittedName>
        <fullName evidence="1">ATPase</fullName>
    </submittedName>
</protein>
<dbReference type="AlphaFoldDB" id="A0A429YZ12"/>
<gene>
    <name evidence="1" type="ORF">EJC49_09270</name>
</gene>
<dbReference type="OrthoDB" id="13869at2"/>
<evidence type="ECO:0000313" key="2">
    <source>
        <dbReference type="Proteomes" id="UP000278398"/>
    </source>
</evidence>
<dbReference type="PANTHER" id="PTHR13696:SF96">
    <property type="entry name" value="COBQ_COBB_MIND_PARA NUCLEOTIDE BINDING DOMAIN-CONTAINING PROTEIN"/>
    <property type="match status" value="1"/>
</dbReference>
<dbReference type="Proteomes" id="UP000278398">
    <property type="component" value="Unassembled WGS sequence"/>
</dbReference>
<dbReference type="RefSeq" id="WP_126699550.1">
    <property type="nucleotide sequence ID" value="NZ_RWKW01000033.1"/>
</dbReference>
<dbReference type="PANTHER" id="PTHR13696">
    <property type="entry name" value="P-LOOP CONTAINING NUCLEOSIDE TRIPHOSPHATE HYDROLASE"/>
    <property type="match status" value="1"/>
</dbReference>
<dbReference type="Gene3D" id="3.40.50.300">
    <property type="entry name" value="P-loop containing nucleotide triphosphate hydrolases"/>
    <property type="match status" value="1"/>
</dbReference>
<keyword evidence="2" id="KW-1185">Reference proteome</keyword>
<organism evidence="1 2">
    <name type="scientific">Aquibium carbonis</name>
    <dbReference type="NCBI Taxonomy" id="2495581"/>
    <lineage>
        <taxon>Bacteria</taxon>
        <taxon>Pseudomonadati</taxon>
        <taxon>Pseudomonadota</taxon>
        <taxon>Alphaproteobacteria</taxon>
        <taxon>Hyphomicrobiales</taxon>
        <taxon>Phyllobacteriaceae</taxon>
        <taxon>Aquibium</taxon>
    </lineage>
</organism>
<dbReference type="InterPro" id="IPR027417">
    <property type="entry name" value="P-loop_NTPase"/>
</dbReference>
<comment type="caution">
    <text evidence="1">The sequence shown here is derived from an EMBL/GenBank/DDBJ whole genome shotgun (WGS) entry which is preliminary data.</text>
</comment>
<proteinExistence type="predicted"/>
<dbReference type="InterPro" id="IPR050678">
    <property type="entry name" value="DNA_Partitioning_ATPase"/>
</dbReference>
<dbReference type="InterPro" id="IPR015223">
    <property type="entry name" value="MipZ"/>
</dbReference>
<accession>A0A429YZ12</accession>
<sequence>MLVTGLAGPPESRTRESAHVIVCGNEKGGSGKSTTAAHIAVALLRAGHSVATIDLDGRQLTLTRYFENRRRWSAKARLSLPIPHHFHVPPAYKETVSAAESEEFRRLTDGLADIENSHDFVVIDTPGSDTFLNRLAHRIADTLVTPMNDSFIDFDVLARIDPISNEILETSQYANAVREARRERRSADNSILDWVVVRNRLSSIASRNAHRMDACLRNLSARIGFRIAEGISERVIFREFFPIGLTALDDFEAHVLGTRPTLSHLAARQEIRQLITALRLPTDAVGRRRADIRRQFLETSGRPLLLPDIFAK</sequence>